<dbReference type="RefSeq" id="WP_153217464.1">
    <property type="nucleotide sequence ID" value="NZ_WIBF01000015.1"/>
</dbReference>
<dbReference type="AlphaFoldDB" id="A0A843YM20"/>
<protein>
    <submittedName>
        <fullName evidence="4">GNAT family N-acetyltransferase</fullName>
    </submittedName>
</protein>
<dbReference type="InterPro" id="IPR000182">
    <property type="entry name" value="GNAT_dom"/>
</dbReference>
<dbReference type="Gene3D" id="3.40.630.30">
    <property type="match status" value="1"/>
</dbReference>
<dbReference type="PANTHER" id="PTHR43800">
    <property type="entry name" value="PEPTIDYL-LYSINE N-ACETYLTRANSFERASE YJAB"/>
    <property type="match status" value="1"/>
</dbReference>
<dbReference type="SUPFAM" id="SSF55729">
    <property type="entry name" value="Acyl-CoA N-acyltransferases (Nat)"/>
    <property type="match status" value="1"/>
</dbReference>
<comment type="caution">
    <text evidence="4">The sequence shown here is derived from an EMBL/GenBank/DDBJ whole genome shotgun (WGS) entry which is preliminary data.</text>
</comment>
<dbReference type="InterPro" id="IPR016181">
    <property type="entry name" value="Acyl_CoA_acyltransferase"/>
</dbReference>
<proteinExistence type="predicted"/>
<dbReference type="CDD" id="cd04301">
    <property type="entry name" value="NAT_SF"/>
    <property type="match status" value="1"/>
</dbReference>
<gene>
    <name evidence="4" type="ORF">GFB49_18525</name>
</gene>
<evidence type="ECO:0000313" key="4">
    <source>
        <dbReference type="EMBL" id="MQQ10464.1"/>
    </source>
</evidence>
<sequence>MENINTRIRAYMASDNEKLSTIWLDASLSAHAFIGEERLREQQRLIETTYLPDSETWVACQSGEPIGFISLVDSFIGGLFVAPHYQMQGIGRILVGHAMALKEELRLEVYVDNHRALAFYQTLGFEELSRRAIDDDGLPFETVQLRLKS</sequence>
<feature type="domain" description="N-acetyltransferase" evidence="3">
    <location>
        <begin position="6"/>
        <end position="141"/>
    </location>
</feature>
<keyword evidence="5" id="KW-1185">Reference proteome</keyword>
<dbReference type="EMBL" id="WIBF01000015">
    <property type="protein sequence ID" value="MQQ10464.1"/>
    <property type="molecule type" value="Genomic_DNA"/>
</dbReference>
<organism evidence="4 5">
    <name type="scientific">Tritonibacter litoralis</name>
    <dbReference type="NCBI Taxonomy" id="2662264"/>
    <lineage>
        <taxon>Bacteria</taxon>
        <taxon>Pseudomonadati</taxon>
        <taxon>Pseudomonadota</taxon>
        <taxon>Alphaproteobacteria</taxon>
        <taxon>Rhodobacterales</taxon>
        <taxon>Paracoccaceae</taxon>
        <taxon>Tritonibacter</taxon>
    </lineage>
</organism>
<keyword evidence="1 4" id="KW-0808">Transferase</keyword>
<reference evidence="4 5" key="1">
    <citation type="submission" date="2019-10" db="EMBL/GenBank/DDBJ databases">
        <title>Epibacterium sp. nov., isolated from seawater.</title>
        <authorList>
            <person name="Zhang X."/>
            <person name="Li N."/>
        </authorList>
    </citation>
    <scope>NUCLEOTIDE SEQUENCE [LARGE SCALE GENOMIC DNA]</scope>
    <source>
        <strain evidence="4 5">SM1979</strain>
    </source>
</reference>
<evidence type="ECO:0000256" key="2">
    <source>
        <dbReference type="ARBA" id="ARBA00023315"/>
    </source>
</evidence>
<dbReference type="Pfam" id="PF00583">
    <property type="entry name" value="Acetyltransf_1"/>
    <property type="match status" value="1"/>
</dbReference>
<dbReference type="GO" id="GO:0016747">
    <property type="term" value="F:acyltransferase activity, transferring groups other than amino-acyl groups"/>
    <property type="evidence" value="ECO:0007669"/>
    <property type="project" value="InterPro"/>
</dbReference>
<dbReference type="Proteomes" id="UP000444174">
    <property type="component" value="Unassembled WGS sequence"/>
</dbReference>
<dbReference type="PANTHER" id="PTHR43800:SF1">
    <property type="entry name" value="PEPTIDYL-LYSINE N-ACETYLTRANSFERASE YJAB"/>
    <property type="match status" value="1"/>
</dbReference>
<accession>A0A843YM20</accession>
<name>A0A843YM20_9RHOB</name>
<evidence type="ECO:0000256" key="1">
    <source>
        <dbReference type="ARBA" id="ARBA00022679"/>
    </source>
</evidence>
<evidence type="ECO:0000313" key="5">
    <source>
        <dbReference type="Proteomes" id="UP000444174"/>
    </source>
</evidence>
<keyword evidence="2" id="KW-0012">Acyltransferase</keyword>
<evidence type="ECO:0000259" key="3">
    <source>
        <dbReference type="PROSITE" id="PS51186"/>
    </source>
</evidence>
<dbReference type="PROSITE" id="PS51186">
    <property type="entry name" value="GNAT"/>
    <property type="match status" value="1"/>
</dbReference>